<dbReference type="Gene3D" id="1.25.40.10">
    <property type="entry name" value="Tetratricopeptide repeat domain"/>
    <property type="match status" value="1"/>
</dbReference>
<dbReference type="InterPro" id="IPR011990">
    <property type="entry name" value="TPR-like_helical_dom_sf"/>
</dbReference>
<accession>A0A1U9QXM7</accession>
<organism evidence="1 2">
    <name type="scientific">Streptomyces niveus</name>
    <name type="common">Streptomyces spheroides</name>
    <dbReference type="NCBI Taxonomy" id="193462"/>
    <lineage>
        <taxon>Bacteria</taxon>
        <taxon>Bacillati</taxon>
        <taxon>Actinomycetota</taxon>
        <taxon>Actinomycetes</taxon>
        <taxon>Kitasatosporales</taxon>
        <taxon>Streptomycetaceae</taxon>
        <taxon>Streptomyces</taxon>
    </lineage>
</organism>
<gene>
    <name evidence="1" type="ORF">BBN63_25325</name>
</gene>
<dbReference type="InterPro" id="IPR027417">
    <property type="entry name" value="P-loop_NTPase"/>
</dbReference>
<dbReference type="SUPFAM" id="SSF48452">
    <property type="entry name" value="TPR-like"/>
    <property type="match status" value="1"/>
</dbReference>
<dbReference type="AlphaFoldDB" id="A0A1U9QXM7"/>
<dbReference type="PANTHER" id="PTHR47691:SF3">
    <property type="entry name" value="HTH-TYPE TRANSCRIPTIONAL REGULATOR RV0890C-RELATED"/>
    <property type="match status" value="1"/>
</dbReference>
<keyword evidence="2" id="KW-1185">Reference proteome</keyword>
<dbReference type="PANTHER" id="PTHR47691">
    <property type="entry name" value="REGULATOR-RELATED"/>
    <property type="match status" value="1"/>
</dbReference>
<dbReference type="Gene3D" id="3.40.50.300">
    <property type="entry name" value="P-loop containing nucleotide triphosphate hydrolases"/>
    <property type="match status" value="1"/>
</dbReference>
<dbReference type="OrthoDB" id="499349at2"/>
<dbReference type="Proteomes" id="UP000189677">
    <property type="component" value="Chromosome"/>
</dbReference>
<reference evidence="1 2" key="1">
    <citation type="submission" date="2016-11" db="EMBL/GenBank/DDBJ databases">
        <title>Complete genome sequence of Streptomyces niveus SCSIO 3406.</title>
        <authorList>
            <person name="Zhu Q."/>
            <person name="Cheng W."/>
            <person name="Song Y."/>
            <person name="Li Q."/>
            <person name="Ju J."/>
        </authorList>
    </citation>
    <scope>NUCLEOTIDE SEQUENCE [LARGE SCALE GENOMIC DNA]</scope>
    <source>
        <strain evidence="1 2">SCSIO 3406</strain>
    </source>
</reference>
<dbReference type="KEGG" id="snw:BBN63_25325"/>
<dbReference type="SUPFAM" id="SSF52540">
    <property type="entry name" value="P-loop containing nucleoside triphosphate hydrolases"/>
    <property type="match status" value="1"/>
</dbReference>
<dbReference type="EMBL" id="CP018047">
    <property type="protein sequence ID" value="AQU69008.1"/>
    <property type="molecule type" value="Genomic_DNA"/>
</dbReference>
<dbReference type="GO" id="GO:0043531">
    <property type="term" value="F:ADP binding"/>
    <property type="evidence" value="ECO:0007669"/>
    <property type="project" value="InterPro"/>
</dbReference>
<proteinExistence type="predicted"/>
<sequence>MVGHLPEETTSFVGRATELVTVERALRTRRLTTLTGPGGVGKSRLALRAADRAAERFPDGVWWADLSPLTDDRLLLVTVSDAVGLSDHTLRMPVEALCEWLADRRTLLVLDCCERLVNACAQLVADLLTAAPGLTVLATSRQPLGTLDEERVEVAPLPLDGDDEKGLALALFRERAATAAPGVRLDEPAVAAAAQEICRRLEGIPLALELACARLGENSVEEIAERLTSRLDVLTDRTAWPRRHRALRTAIGWSHELCAPLERLLWARLAVFSGDIEEADARAVCAGGPLLADDVTRALNGLADRSVIRRDGTRYRMLDTLREYGALWLAELGEDRALADRHAAYFAALVREAHAGWLGHDQVAWYGRIADSHSELCAALDHLLATDPPAAQELAGRVGFFWTCCGHLHEARIYLERTLAADHTPGPDRTRTMWALGLTVMLQGDHEAAHTLGERCVTAAWRDKDPESTLSAAYLLGLTSLMTGRTRAGHTVADRALRAVGGDGFSYPSELRCRLVRVFALTGLGRLAEAGAEAAVLREECAARGECWTRSYADYQLSLVHLLSGNPHEAETHARSMLAGKHQLRDSFGIALGLDLLAAAVAAQGDGERAARVYGTGQAYWDMVGHPQRGTPELAAVRAECERRARGAAGDRGYEDAFRRGLSENSANGLARALRGPLP</sequence>
<evidence type="ECO:0000313" key="1">
    <source>
        <dbReference type="EMBL" id="AQU69008.1"/>
    </source>
</evidence>
<protein>
    <submittedName>
        <fullName evidence="1">Regulator</fullName>
    </submittedName>
</protein>
<evidence type="ECO:0000313" key="2">
    <source>
        <dbReference type="Proteomes" id="UP000189677"/>
    </source>
</evidence>
<name>A0A1U9QXM7_STRNV</name>